<feature type="transmembrane region" description="Helical" evidence="1">
    <location>
        <begin position="35"/>
        <end position="52"/>
    </location>
</feature>
<name>A0A090W1F0_9FLAO</name>
<evidence type="ECO:0000313" key="3">
    <source>
        <dbReference type="Proteomes" id="UP000029646"/>
    </source>
</evidence>
<dbReference type="Proteomes" id="UP000029646">
    <property type="component" value="Unassembled WGS sequence"/>
</dbReference>
<proteinExistence type="predicted"/>
<organism evidence="2 3">
    <name type="scientific">Jejuia pallidilutea</name>
    <dbReference type="NCBI Taxonomy" id="504487"/>
    <lineage>
        <taxon>Bacteria</taxon>
        <taxon>Pseudomonadati</taxon>
        <taxon>Bacteroidota</taxon>
        <taxon>Flavobacteriia</taxon>
        <taxon>Flavobacteriales</taxon>
        <taxon>Flavobacteriaceae</taxon>
        <taxon>Jejuia</taxon>
    </lineage>
</organism>
<accession>A0A090W1F0</accession>
<feature type="transmembrane region" description="Helical" evidence="1">
    <location>
        <begin position="7"/>
        <end position="29"/>
    </location>
</feature>
<evidence type="ECO:0000256" key="1">
    <source>
        <dbReference type="SAM" id="Phobius"/>
    </source>
</evidence>
<keyword evidence="1" id="KW-1133">Transmembrane helix</keyword>
<keyword evidence="1" id="KW-0472">Membrane</keyword>
<evidence type="ECO:0000313" key="2">
    <source>
        <dbReference type="EMBL" id="GAL70766.1"/>
    </source>
</evidence>
<comment type="caution">
    <text evidence="2">The sequence shown here is derived from an EMBL/GenBank/DDBJ whole genome shotgun (WGS) entry which is preliminary data.</text>
</comment>
<keyword evidence="1" id="KW-0812">Transmembrane</keyword>
<reference evidence="2 3" key="1">
    <citation type="journal article" date="2014" name="Genome Announc.">
        <title>Draft Genome Sequence of Marine Flavobacterium Jejuia pallidilutea Strain 11shimoA1 and Pigmentation Mutants.</title>
        <authorList>
            <person name="Takatani N."/>
            <person name="Nakanishi M."/>
            <person name="Meirelles P."/>
            <person name="Mino S."/>
            <person name="Suda W."/>
            <person name="Oshima K."/>
            <person name="Hattori M."/>
            <person name="Ohkuma M."/>
            <person name="Hosokawa M."/>
            <person name="Miyashita K."/>
            <person name="Thompson F.L."/>
            <person name="Niwa A."/>
            <person name="Sawabe T."/>
            <person name="Sawabe T."/>
        </authorList>
    </citation>
    <scope>NUCLEOTIDE SEQUENCE [LARGE SCALE GENOMIC DNA]</scope>
    <source>
        <strain evidence="3">JCM19302</strain>
    </source>
</reference>
<gene>
    <name evidence="2" type="ORF">JCM19302_2488</name>
</gene>
<dbReference type="EMBL" id="BBNS01000007">
    <property type="protein sequence ID" value="GAL70766.1"/>
    <property type="molecule type" value="Genomic_DNA"/>
</dbReference>
<dbReference type="AlphaFoldDB" id="A0A090W1F0"/>
<sequence length="59" mass="6645">MNKIINFCFLYPLVASALNFQGWVSMFFSSTIGQLLSYGNVFLILLGVILLIKKEITTL</sequence>
<protein>
    <submittedName>
        <fullName evidence="2">Uncharacterized protein</fullName>
    </submittedName>
</protein>